<dbReference type="Proteomes" id="UP000886595">
    <property type="component" value="Unassembled WGS sequence"/>
</dbReference>
<dbReference type="AlphaFoldDB" id="A0A8X7W2Z7"/>
<comment type="caution">
    <text evidence="1">The sequence shown here is derived from an EMBL/GenBank/DDBJ whole genome shotgun (WGS) entry which is preliminary data.</text>
</comment>
<evidence type="ECO:0000313" key="2">
    <source>
        <dbReference type="Proteomes" id="UP000886595"/>
    </source>
</evidence>
<dbReference type="OrthoDB" id="1751090at2759"/>
<gene>
    <name evidence="1" type="ORF">Bca52824_016012</name>
</gene>
<proteinExistence type="predicted"/>
<name>A0A8X7W2Z7_BRACI</name>
<protein>
    <submittedName>
        <fullName evidence="1">Uncharacterized protein</fullName>
    </submittedName>
</protein>
<accession>A0A8X7W2Z7</accession>
<keyword evidence="2" id="KW-1185">Reference proteome</keyword>
<organism evidence="1 2">
    <name type="scientific">Brassica carinata</name>
    <name type="common">Ethiopian mustard</name>
    <name type="synonym">Abyssinian cabbage</name>
    <dbReference type="NCBI Taxonomy" id="52824"/>
    <lineage>
        <taxon>Eukaryota</taxon>
        <taxon>Viridiplantae</taxon>
        <taxon>Streptophyta</taxon>
        <taxon>Embryophyta</taxon>
        <taxon>Tracheophyta</taxon>
        <taxon>Spermatophyta</taxon>
        <taxon>Magnoliopsida</taxon>
        <taxon>eudicotyledons</taxon>
        <taxon>Gunneridae</taxon>
        <taxon>Pentapetalae</taxon>
        <taxon>rosids</taxon>
        <taxon>malvids</taxon>
        <taxon>Brassicales</taxon>
        <taxon>Brassicaceae</taxon>
        <taxon>Brassiceae</taxon>
        <taxon>Brassica</taxon>
    </lineage>
</organism>
<evidence type="ECO:0000313" key="1">
    <source>
        <dbReference type="EMBL" id="KAG2322799.1"/>
    </source>
</evidence>
<dbReference type="EMBL" id="JAAMPC010000003">
    <property type="protein sequence ID" value="KAG2322799.1"/>
    <property type="molecule type" value="Genomic_DNA"/>
</dbReference>
<sequence length="101" mass="11345">MGRNDGKNEESVNLEKGREEDKLHEFLKGLDESLYGPVKSNLLSRDLLQSLDEAYILNDTVETMAHAVRTSTNSSAARTYPSREERASMHCSSCGKKVSYF</sequence>
<reference evidence="1 2" key="1">
    <citation type="submission" date="2020-02" db="EMBL/GenBank/DDBJ databases">
        <authorList>
            <person name="Ma Q."/>
            <person name="Huang Y."/>
            <person name="Song X."/>
            <person name="Pei D."/>
        </authorList>
    </citation>
    <scope>NUCLEOTIDE SEQUENCE [LARGE SCALE GENOMIC DNA]</scope>
    <source>
        <strain evidence="1">Sxm20200214</strain>
        <tissue evidence="1">Leaf</tissue>
    </source>
</reference>